<sequence>KPSHASHARLIAAATHKMDARTPRHQRLLRTPRGPPTPHHPRHHPGTPGQNPIRYVPAAAPISPRSAAAAAAAMEDDAITTLMDIDDSPRSAAGAGFLDDDDEGDLLHSHRMGGRGNEARGPLPFAGFFNTFDGADFDDSDLA</sequence>
<reference evidence="2" key="5">
    <citation type="journal article" date="2021" name="G3 (Bethesda)">
        <title>Aegilops tauschii genome assembly Aet v5.0 features greater sequence contiguity and improved annotation.</title>
        <authorList>
            <person name="Wang L."/>
            <person name="Zhu T."/>
            <person name="Rodriguez J.C."/>
            <person name="Deal K.R."/>
            <person name="Dubcovsky J."/>
            <person name="McGuire P.E."/>
            <person name="Lux T."/>
            <person name="Spannagl M."/>
            <person name="Mayer K.F.X."/>
            <person name="Baldrich P."/>
            <person name="Meyers B.C."/>
            <person name="Huo N."/>
            <person name="Gu Y.Q."/>
            <person name="Zhou H."/>
            <person name="Devos K.M."/>
            <person name="Bennetzen J.L."/>
            <person name="Unver T."/>
            <person name="Budak H."/>
            <person name="Gulick P.J."/>
            <person name="Galiba G."/>
            <person name="Kalapos B."/>
            <person name="Nelson D.R."/>
            <person name="Li P."/>
            <person name="You F.M."/>
            <person name="Luo M.C."/>
            <person name="Dvorak J."/>
        </authorList>
    </citation>
    <scope>NUCLEOTIDE SEQUENCE [LARGE SCALE GENOMIC DNA]</scope>
    <source>
        <strain evidence="2">cv. AL8/78</strain>
    </source>
</reference>
<organism evidence="2 3">
    <name type="scientific">Aegilops tauschii subsp. strangulata</name>
    <name type="common">Goatgrass</name>
    <dbReference type="NCBI Taxonomy" id="200361"/>
    <lineage>
        <taxon>Eukaryota</taxon>
        <taxon>Viridiplantae</taxon>
        <taxon>Streptophyta</taxon>
        <taxon>Embryophyta</taxon>
        <taxon>Tracheophyta</taxon>
        <taxon>Spermatophyta</taxon>
        <taxon>Magnoliopsida</taxon>
        <taxon>Liliopsida</taxon>
        <taxon>Poales</taxon>
        <taxon>Poaceae</taxon>
        <taxon>BOP clade</taxon>
        <taxon>Pooideae</taxon>
        <taxon>Triticodae</taxon>
        <taxon>Triticeae</taxon>
        <taxon>Triticinae</taxon>
        <taxon>Aegilops</taxon>
    </lineage>
</organism>
<feature type="region of interest" description="Disordered" evidence="1">
    <location>
        <begin position="86"/>
        <end position="122"/>
    </location>
</feature>
<reference evidence="2" key="4">
    <citation type="submission" date="2019-03" db="UniProtKB">
        <authorList>
            <consortium name="EnsemblPlants"/>
        </authorList>
    </citation>
    <scope>IDENTIFICATION</scope>
</reference>
<dbReference type="Gramene" id="AET6Gv20595200.1">
    <property type="protein sequence ID" value="AET6Gv20595200.1"/>
    <property type="gene ID" value="AET6Gv20595200"/>
</dbReference>
<name>A0A453P3R2_AEGTS</name>
<reference evidence="3" key="1">
    <citation type="journal article" date="2014" name="Science">
        <title>Ancient hybridizations among the ancestral genomes of bread wheat.</title>
        <authorList>
            <consortium name="International Wheat Genome Sequencing Consortium,"/>
            <person name="Marcussen T."/>
            <person name="Sandve S.R."/>
            <person name="Heier L."/>
            <person name="Spannagl M."/>
            <person name="Pfeifer M."/>
            <person name="Jakobsen K.S."/>
            <person name="Wulff B.B."/>
            <person name="Steuernagel B."/>
            <person name="Mayer K.F."/>
            <person name="Olsen O.A."/>
        </authorList>
    </citation>
    <scope>NUCLEOTIDE SEQUENCE [LARGE SCALE GENOMIC DNA]</scope>
    <source>
        <strain evidence="3">cv. AL8/78</strain>
    </source>
</reference>
<evidence type="ECO:0000256" key="1">
    <source>
        <dbReference type="SAM" id="MobiDB-lite"/>
    </source>
</evidence>
<dbReference type="EnsemblPlants" id="AET6Gv20595200.1">
    <property type="protein sequence ID" value="AET6Gv20595200.1"/>
    <property type="gene ID" value="AET6Gv20595200"/>
</dbReference>
<reference evidence="3" key="2">
    <citation type="journal article" date="2017" name="Nat. Plants">
        <title>The Aegilops tauschii genome reveals multiple impacts of transposons.</title>
        <authorList>
            <person name="Zhao G."/>
            <person name="Zou C."/>
            <person name="Li K."/>
            <person name="Wang K."/>
            <person name="Li T."/>
            <person name="Gao L."/>
            <person name="Zhang X."/>
            <person name="Wang H."/>
            <person name="Yang Z."/>
            <person name="Liu X."/>
            <person name="Jiang W."/>
            <person name="Mao L."/>
            <person name="Kong X."/>
            <person name="Jiao Y."/>
            <person name="Jia J."/>
        </authorList>
    </citation>
    <scope>NUCLEOTIDE SEQUENCE [LARGE SCALE GENOMIC DNA]</scope>
    <source>
        <strain evidence="3">cv. AL8/78</strain>
    </source>
</reference>
<dbReference type="AlphaFoldDB" id="A0A453P3R2"/>
<keyword evidence="3" id="KW-1185">Reference proteome</keyword>
<dbReference type="Proteomes" id="UP000015105">
    <property type="component" value="Chromosome 6D"/>
</dbReference>
<reference evidence="2" key="3">
    <citation type="journal article" date="2017" name="Nature">
        <title>Genome sequence of the progenitor of the wheat D genome Aegilops tauschii.</title>
        <authorList>
            <person name="Luo M.C."/>
            <person name="Gu Y.Q."/>
            <person name="Puiu D."/>
            <person name="Wang H."/>
            <person name="Twardziok S.O."/>
            <person name="Deal K.R."/>
            <person name="Huo N."/>
            <person name="Zhu T."/>
            <person name="Wang L."/>
            <person name="Wang Y."/>
            <person name="McGuire P.E."/>
            <person name="Liu S."/>
            <person name="Long H."/>
            <person name="Ramasamy R.K."/>
            <person name="Rodriguez J.C."/>
            <person name="Van S.L."/>
            <person name="Yuan L."/>
            <person name="Wang Z."/>
            <person name="Xia Z."/>
            <person name="Xiao L."/>
            <person name="Anderson O.D."/>
            <person name="Ouyang S."/>
            <person name="Liang Y."/>
            <person name="Zimin A.V."/>
            <person name="Pertea G."/>
            <person name="Qi P."/>
            <person name="Bennetzen J.L."/>
            <person name="Dai X."/>
            <person name="Dawson M.W."/>
            <person name="Muller H.G."/>
            <person name="Kugler K."/>
            <person name="Rivarola-Duarte L."/>
            <person name="Spannagl M."/>
            <person name="Mayer K.F.X."/>
            <person name="Lu F.H."/>
            <person name="Bevan M.W."/>
            <person name="Leroy P."/>
            <person name="Li P."/>
            <person name="You F.M."/>
            <person name="Sun Q."/>
            <person name="Liu Z."/>
            <person name="Lyons E."/>
            <person name="Wicker T."/>
            <person name="Salzberg S.L."/>
            <person name="Devos K.M."/>
            <person name="Dvorak J."/>
        </authorList>
    </citation>
    <scope>NUCLEOTIDE SEQUENCE [LARGE SCALE GENOMIC DNA]</scope>
    <source>
        <strain evidence="2">cv. AL8/78</strain>
    </source>
</reference>
<evidence type="ECO:0000313" key="2">
    <source>
        <dbReference type="EnsemblPlants" id="AET6Gv20595200.1"/>
    </source>
</evidence>
<accession>A0A453P3R2</accession>
<protein>
    <submittedName>
        <fullName evidence="2">Uncharacterized protein</fullName>
    </submittedName>
</protein>
<proteinExistence type="predicted"/>
<feature type="region of interest" description="Disordered" evidence="1">
    <location>
        <begin position="15"/>
        <end position="56"/>
    </location>
</feature>
<evidence type="ECO:0000313" key="3">
    <source>
        <dbReference type="Proteomes" id="UP000015105"/>
    </source>
</evidence>